<dbReference type="InterPro" id="IPR006170">
    <property type="entry name" value="PBP/GOBP"/>
</dbReference>
<proteinExistence type="predicted"/>
<sequence>MTEIDKGKVKEFMIEKAKECQTAKVTFDNLAPLIGNSSASDEGKCFFACTLKKLGVFTEKGEFSEKGTNELTEILGKINPDHIKIETTDFAEIVILGCGDIEEKAECDRAFKTMECLTDFYGIIHGKLF</sequence>
<dbReference type="Pfam" id="PF01395">
    <property type="entry name" value="PBP_GOBP"/>
    <property type="match status" value="1"/>
</dbReference>
<dbReference type="EMBL" id="LR899012">
    <property type="protein sequence ID" value="CAD7087117.1"/>
    <property type="molecule type" value="Genomic_DNA"/>
</dbReference>
<dbReference type="GO" id="GO:0005549">
    <property type="term" value="F:odorant binding"/>
    <property type="evidence" value="ECO:0007669"/>
    <property type="project" value="InterPro"/>
</dbReference>
<dbReference type="CDD" id="cd23992">
    <property type="entry name" value="PBP_GOBP"/>
    <property type="match status" value="1"/>
</dbReference>
<dbReference type="AlphaFoldDB" id="A0A7R8UUA8"/>
<gene>
    <name evidence="1" type="ORF">HERILL_LOCUS9841</name>
</gene>
<evidence type="ECO:0000313" key="2">
    <source>
        <dbReference type="Proteomes" id="UP000594454"/>
    </source>
</evidence>
<protein>
    <submittedName>
        <fullName evidence="1">Uncharacterized protein</fullName>
    </submittedName>
</protein>
<name>A0A7R8UUA8_HERIL</name>
<accession>A0A7R8UUA8</accession>
<reference evidence="1 2" key="1">
    <citation type="submission" date="2020-11" db="EMBL/GenBank/DDBJ databases">
        <authorList>
            <person name="Wallbank WR R."/>
            <person name="Pardo Diaz C."/>
            <person name="Kozak K."/>
            <person name="Martin S."/>
            <person name="Jiggins C."/>
            <person name="Moest M."/>
            <person name="Warren A I."/>
            <person name="Generalovic N T."/>
            <person name="Byers J.R.P. K."/>
            <person name="Montejo-Kovacevich G."/>
            <person name="Yen C E."/>
        </authorList>
    </citation>
    <scope>NUCLEOTIDE SEQUENCE [LARGE SCALE GENOMIC DNA]</scope>
</reference>
<dbReference type="Proteomes" id="UP000594454">
    <property type="component" value="Chromosome 4"/>
</dbReference>
<organism evidence="1 2">
    <name type="scientific">Hermetia illucens</name>
    <name type="common">Black soldier fly</name>
    <dbReference type="NCBI Taxonomy" id="343691"/>
    <lineage>
        <taxon>Eukaryota</taxon>
        <taxon>Metazoa</taxon>
        <taxon>Ecdysozoa</taxon>
        <taxon>Arthropoda</taxon>
        <taxon>Hexapoda</taxon>
        <taxon>Insecta</taxon>
        <taxon>Pterygota</taxon>
        <taxon>Neoptera</taxon>
        <taxon>Endopterygota</taxon>
        <taxon>Diptera</taxon>
        <taxon>Brachycera</taxon>
        <taxon>Stratiomyomorpha</taxon>
        <taxon>Stratiomyidae</taxon>
        <taxon>Hermetiinae</taxon>
        <taxon>Hermetia</taxon>
    </lineage>
</organism>
<dbReference type="InterPro" id="IPR036728">
    <property type="entry name" value="PBP_GOBP_sf"/>
</dbReference>
<keyword evidence="2" id="KW-1185">Reference proteome</keyword>
<dbReference type="InParanoid" id="A0A7R8UUA8"/>
<dbReference type="SUPFAM" id="SSF47565">
    <property type="entry name" value="Insect pheromone/odorant-binding proteins"/>
    <property type="match status" value="1"/>
</dbReference>
<dbReference type="Gene3D" id="1.10.238.20">
    <property type="entry name" value="Pheromone/general odorant binding protein domain"/>
    <property type="match status" value="1"/>
</dbReference>
<evidence type="ECO:0000313" key="1">
    <source>
        <dbReference type="EMBL" id="CAD7087117.1"/>
    </source>
</evidence>